<evidence type="ECO:0000313" key="6">
    <source>
        <dbReference type="Proteomes" id="UP001500767"/>
    </source>
</evidence>
<reference evidence="6" key="1">
    <citation type="journal article" date="2019" name="Int. J. Syst. Evol. Microbiol.">
        <title>The Global Catalogue of Microorganisms (GCM) 10K type strain sequencing project: providing services to taxonomists for standard genome sequencing and annotation.</title>
        <authorList>
            <consortium name="The Broad Institute Genomics Platform"/>
            <consortium name="The Broad Institute Genome Sequencing Center for Infectious Disease"/>
            <person name="Wu L."/>
            <person name="Ma J."/>
        </authorList>
    </citation>
    <scope>NUCLEOTIDE SEQUENCE [LARGE SCALE GENOMIC DNA]</scope>
    <source>
        <strain evidence="6">JCM 16540</strain>
    </source>
</reference>
<dbReference type="InterPro" id="IPR001764">
    <property type="entry name" value="Glyco_hydro_3_N"/>
</dbReference>
<keyword evidence="6" id="KW-1185">Reference proteome</keyword>
<dbReference type="InterPro" id="IPR019800">
    <property type="entry name" value="Glyco_hydro_3_AS"/>
</dbReference>
<dbReference type="RefSeq" id="WP_204910503.1">
    <property type="nucleotide sequence ID" value="NZ_BAAAYR010000002.1"/>
</dbReference>
<gene>
    <name evidence="5" type="ORF">GCM10022197_23630</name>
</gene>
<dbReference type="EMBL" id="BAAAYR010000002">
    <property type="protein sequence ID" value="GAA3566864.1"/>
    <property type="molecule type" value="Genomic_DNA"/>
</dbReference>
<dbReference type="PANTHER" id="PTHR30480:SF16">
    <property type="entry name" value="GLYCOSIDE HYDROLASE FAMILY 3 DOMAIN PROTEIN"/>
    <property type="match status" value="1"/>
</dbReference>
<name>A0ABP6XGR0_9ACTN</name>
<evidence type="ECO:0000256" key="1">
    <source>
        <dbReference type="ARBA" id="ARBA00005336"/>
    </source>
</evidence>
<comment type="similarity">
    <text evidence="1">Belongs to the glycosyl hydrolase 3 family.</text>
</comment>
<dbReference type="PROSITE" id="PS00775">
    <property type="entry name" value="GLYCOSYL_HYDROL_F3"/>
    <property type="match status" value="1"/>
</dbReference>
<keyword evidence="3" id="KW-0326">Glycosidase</keyword>
<comment type="caution">
    <text evidence="5">The sequence shown here is derived from an EMBL/GenBank/DDBJ whole genome shotgun (WGS) entry which is preliminary data.</text>
</comment>
<organism evidence="5 6">
    <name type="scientific">Microlunatus spumicola</name>
    <dbReference type="NCBI Taxonomy" id="81499"/>
    <lineage>
        <taxon>Bacteria</taxon>
        <taxon>Bacillati</taxon>
        <taxon>Actinomycetota</taxon>
        <taxon>Actinomycetes</taxon>
        <taxon>Propionibacteriales</taxon>
        <taxon>Propionibacteriaceae</taxon>
        <taxon>Microlunatus</taxon>
    </lineage>
</organism>
<sequence>MTTPTSTGVDVLPTLLPGFSGTTLPDWVRRRLREGLGGVCLFARNITDHDQLAALNAEILAANPRAVVALDEEGGDVTRLFADVGSPYPGNAVLGRLDDLAATEAVAAEVGRALRRTGCTLTFAPDVDVNNDPDNPVIGVRSFGDDAVLVARHGAAWTRGVQATGIGATAKHFPGHGDTATDSHLSLPVVDRSLDELRERELVPFAAAVRAGTVAVMTSHILLPQVDPDVPATFSRAVATGLLREELGFTGVLVTDALDMAGASSPGGTPESAVRALAAGCDLLCLGNDNTDAQVEAIVRAVRAAVADGSLDAGRVAEAVGRVHAMADTLTAARAARPEPPAVADEVADDRLAATFDVSPSAVAWRDRAGGRFGVVRLEEQPNIAVGVLPWGPDLADHDEVVLRPGDVLDPGALVDGPVLVLGRDVHRHPEARATVDRLRSVRDVLVVDLGWPSPDRAYADVATFGASRRVGRALLAWLREG</sequence>
<evidence type="ECO:0000256" key="2">
    <source>
        <dbReference type="ARBA" id="ARBA00022801"/>
    </source>
</evidence>
<evidence type="ECO:0000256" key="3">
    <source>
        <dbReference type="ARBA" id="ARBA00023295"/>
    </source>
</evidence>
<dbReference type="InterPro" id="IPR036962">
    <property type="entry name" value="Glyco_hydro_3_N_sf"/>
</dbReference>
<dbReference type="SUPFAM" id="SSF51445">
    <property type="entry name" value="(Trans)glycosidases"/>
    <property type="match status" value="1"/>
</dbReference>
<dbReference type="InterPro" id="IPR017853">
    <property type="entry name" value="GH"/>
</dbReference>
<evidence type="ECO:0000259" key="4">
    <source>
        <dbReference type="Pfam" id="PF00933"/>
    </source>
</evidence>
<feature type="domain" description="Glycoside hydrolase family 3 N-terminal" evidence="4">
    <location>
        <begin position="34"/>
        <end position="324"/>
    </location>
</feature>
<protein>
    <submittedName>
        <fullName evidence="5">Glycoside hydrolase family 3 protein</fullName>
    </submittedName>
</protein>
<keyword evidence="2 5" id="KW-0378">Hydrolase</keyword>
<dbReference type="InterPro" id="IPR050226">
    <property type="entry name" value="NagZ_Beta-hexosaminidase"/>
</dbReference>
<dbReference type="Proteomes" id="UP001500767">
    <property type="component" value="Unassembled WGS sequence"/>
</dbReference>
<dbReference type="GO" id="GO:0016787">
    <property type="term" value="F:hydrolase activity"/>
    <property type="evidence" value="ECO:0007669"/>
    <property type="project" value="UniProtKB-KW"/>
</dbReference>
<dbReference type="Pfam" id="PF00933">
    <property type="entry name" value="Glyco_hydro_3"/>
    <property type="match status" value="1"/>
</dbReference>
<dbReference type="Gene3D" id="3.20.20.300">
    <property type="entry name" value="Glycoside hydrolase, family 3, N-terminal domain"/>
    <property type="match status" value="1"/>
</dbReference>
<proteinExistence type="inferred from homology"/>
<evidence type="ECO:0000313" key="5">
    <source>
        <dbReference type="EMBL" id="GAA3566864.1"/>
    </source>
</evidence>
<dbReference type="NCBIfam" id="NF003740">
    <property type="entry name" value="PRK05337.1"/>
    <property type="match status" value="1"/>
</dbReference>
<accession>A0ABP6XGR0</accession>
<dbReference type="PANTHER" id="PTHR30480">
    <property type="entry name" value="BETA-HEXOSAMINIDASE-RELATED"/>
    <property type="match status" value="1"/>
</dbReference>